<organism evidence="1 2">
    <name type="scientific">Pisolithus microcarpus 441</name>
    <dbReference type="NCBI Taxonomy" id="765257"/>
    <lineage>
        <taxon>Eukaryota</taxon>
        <taxon>Fungi</taxon>
        <taxon>Dikarya</taxon>
        <taxon>Basidiomycota</taxon>
        <taxon>Agaricomycotina</taxon>
        <taxon>Agaricomycetes</taxon>
        <taxon>Agaricomycetidae</taxon>
        <taxon>Boletales</taxon>
        <taxon>Sclerodermatineae</taxon>
        <taxon>Pisolithaceae</taxon>
        <taxon>Pisolithus</taxon>
    </lineage>
</organism>
<dbReference type="Proteomes" id="UP000054018">
    <property type="component" value="Unassembled WGS sequence"/>
</dbReference>
<dbReference type="HOGENOM" id="CLU_138689_0_0_1"/>
<dbReference type="EMBL" id="KN833730">
    <property type="protein sequence ID" value="KIK23145.1"/>
    <property type="molecule type" value="Genomic_DNA"/>
</dbReference>
<evidence type="ECO:0000313" key="2">
    <source>
        <dbReference type="Proteomes" id="UP000054018"/>
    </source>
</evidence>
<keyword evidence="2" id="KW-1185">Reference proteome</keyword>
<sequence>MSSTAVFGFFVLAGGHHVKTVKAGLTVIMYHCVYKTTVQCSSSVIFPASLHVHSPFKDAMLPDNTVVFISAKVSVPLCVLNKPILLEAFHLVVVPGNPSAKDYEQSVPDFPYPVVVGLGTVTSQAQILADGMSWAFSVLSTDYVCDAKLESTVVHIFGIFSTDVHCFLQVCIQLLLGLLE</sequence>
<protein>
    <submittedName>
        <fullName evidence="1">Uncharacterized protein</fullName>
    </submittedName>
</protein>
<name>A0A0C9YE97_9AGAM</name>
<proteinExistence type="predicted"/>
<gene>
    <name evidence="1" type="ORF">PISMIDRAFT_101100</name>
</gene>
<reference evidence="2" key="2">
    <citation type="submission" date="2015-01" db="EMBL/GenBank/DDBJ databases">
        <title>Evolutionary Origins and Diversification of the Mycorrhizal Mutualists.</title>
        <authorList>
            <consortium name="DOE Joint Genome Institute"/>
            <consortium name="Mycorrhizal Genomics Consortium"/>
            <person name="Kohler A."/>
            <person name="Kuo A."/>
            <person name="Nagy L.G."/>
            <person name="Floudas D."/>
            <person name="Copeland A."/>
            <person name="Barry K.W."/>
            <person name="Cichocki N."/>
            <person name="Veneault-Fourrey C."/>
            <person name="LaButti K."/>
            <person name="Lindquist E.A."/>
            <person name="Lipzen A."/>
            <person name="Lundell T."/>
            <person name="Morin E."/>
            <person name="Murat C."/>
            <person name="Riley R."/>
            <person name="Ohm R."/>
            <person name="Sun H."/>
            <person name="Tunlid A."/>
            <person name="Henrissat B."/>
            <person name="Grigoriev I.V."/>
            <person name="Hibbett D.S."/>
            <person name="Martin F."/>
        </authorList>
    </citation>
    <scope>NUCLEOTIDE SEQUENCE [LARGE SCALE GENOMIC DNA]</scope>
    <source>
        <strain evidence="2">441</strain>
    </source>
</reference>
<dbReference type="AlphaFoldDB" id="A0A0C9YE97"/>
<evidence type="ECO:0000313" key="1">
    <source>
        <dbReference type="EMBL" id="KIK23145.1"/>
    </source>
</evidence>
<accession>A0A0C9YE97</accession>
<dbReference type="OrthoDB" id="3258371at2759"/>
<reference evidence="1 2" key="1">
    <citation type="submission" date="2014-04" db="EMBL/GenBank/DDBJ databases">
        <authorList>
            <consortium name="DOE Joint Genome Institute"/>
            <person name="Kuo A."/>
            <person name="Kohler A."/>
            <person name="Costa M.D."/>
            <person name="Nagy L.G."/>
            <person name="Floudas D."/>
            <person name="Copeland A."/>
            <person name="Barry K.W."/>
            <person name="Cichocki N."/>
            <person name="Veneault-Fourrey C."/>
            <person name="LaButti K."/>
            <person name="Lindquist E.A."/>
            <person name="Lipzen A."/>
            <person name="Lundell T."/>
            <person name="Morin E."/>
            <person name="Murat C."/>
            <person name="Sun H."/>
            <person name="Tunlid A."/>
            <person name="Henrissat B."/>
            <person name="Grigoriev I.V."/>
            <person name="Hibbett D.S."/>
            <person name="Martin F."/>
            <person name="Nordberg H.P."/>
            <person name="Cantor M.N."/>
            <person name="Hua S.X."/>
        </authorList>
    </citation>
    <scope>NUCLEOTIDE SEQUENCE [LARGE SCALE GENOMIC DNA]</scope>
    <source>
        <strain evidence="1 2">441</strain>
    </source>
</reference>